<dbReference type="SUPFAM" id="SSF51351">
    <property type="entry name" value="Triosephosphate isomerase (TIM)"/>
    <property type="match status" value="1"/>
</dbReference>
<evidence type="ECO:0000256" key="6">
    <source>
        <dbReference type="ARBA" id="ARBA00023235"/>
    </source>
</evidence>
<sequence length="249" mass="25924">MPTPLIAGNWKMNGSRALVDDFGRAFGDAELPENVAVALMVPFPYLDAASRAFEGTPLALGAQTLSDRPSGAFTGEVSGEMLRDCGARMVLVGHSERRTLFGEDDDAVLARVRAALDLGLAPVLCLGETLEERDAGRTEAVVLGQLEAVFDALGADERARLVLAYEPVWAIGTGRTATPAQAQAVHGAIRARLARYDAGLAADTQVLYGGSMKAANAAELLAQPDIDGGLIGGASLNVDEFLAICQSAG</sequence>
<evidence type="ECO:0000256" key="3">
    <source>
        <dbReference type="ARBA" id="ARBA00022432"/>
    </source>
</evidence>
<evidence type="ECO:0000256" key="8">
    <source>
        <dbReference type="RuleBase" id="RU363013"/>
    </source>
</evidence>
<organism evidence="9 10">
    <name type="scientific">Halomonas halophila</name>
    <dbReference type="NCBI Taxonomy" id="29573"/>
    <lineage>
        <taxon>Bacteria</taxon>
        <taxon>Pseudomonadati</taxon>
        <taxon>Pseudomonadota</taxon>
        <taxon>Gammaproteobacteria</taxon>
        <taxon>Oceanospirillales</taxon>
        <taxon>Halomonadaceae</taxon>
        <taxon>Halomonas</taxon>
    </lineage>
</organism>
<keyword evidence="6 7" id="KW-0413">Isomerase</keyword>
<evidence type="ECO:0000313" key="9">
    <source>
        <dbReference type="EMBL" id="GEK73118.1"/>
    </source>
</evidence>
<comment type="pathway">
    <text evidence="7 8">Carbohydrate biosynthesis; gluconeogenesis.</text>
</comment>
<evidence type="ECO:0000256" key="5">
    <source>
        <dbReference type="ARBA" id="ARBA00023152"/>
    </source>
</evidence>
<dbReference type="Pfam" id="PF00121">
    <property type="entry name" value="TIM"/>
    <property type="match status" value="1"/>
</dbReference>
<dbReference type="InterPro" id="IPR035990">
    <property type="entry name" value="TIM_sf"/>
</dbReference>
<reference evidence="9 10" key="1">
    <citation type="submission" date="2019-07" db="EMBL/GenBank/DDBJ databases">
        <title>Whole genome shotgun sequence of Halomonas halophila NBRC 102604.</title>
        <authorList>
            <person name="Hosoyama A."/>
            <person name="Uohara A."/>
            <person name="Ohji S."/>
            <person name="Ichikawa N."/>
        </authorList>
    </citation>
    <scope>NUCLEOTIDE SEQUENCE [LARGE SCALE GENOMIC DNA]</scope>
    <source>
        <strain evidence="9 10">NBRC 102604</strain>
    </source>
</reference>
<comment type="pathway">
    <text evidence="1">Carbohydrate metabolism; erythritol degradation.</text>
</comment>
<feature type="active site" description="Proton acceptor" evidence="7">
    <location>
        <position position="166"/>
    </location>
</feature>
<evidence type="ECO:0000256" key="1">
    <source>
        <dbReference type="ARBA" id="ARBA00004939"/>
    </source>
</evidence>
<dbReference type="InterPro" id="IPR013785">
    <property type="entry name" value="Aldolase_TIM"/>
</dbReference>
<comment type="catalytic activity">
    <reaction evidence="7 8">
        <text>D-glyceraldehyde 3-phosphate = dihydroxyacetone phosphate</text>
        <dbReference type="Rhea" id="RHEA:18585"/>
        <dbReference type="ChEBI" id="CHEBI:57642"/>
        <dbReference type="ChEBI" id="CHEBI:59776"/>
        <dbReference type="EC" id="5.3.1.1"/>
    </reaction>
</comment>
<evidence type="ECO:0000313" key="10">
    <source>
        <dbReference type="Proteomes" id="UP000321121"/>
    </source>
</evidence>
<keyword evidence="5 7" id="KW-0324">Glycolysis</keyword>
<accession>A0ABQ0U3L6</accession>
<comment type="caution">
    <text evidence="9">The sequence shown here is derived from an EMBL/GenBank/DDBJ whole genome shotgun (WGS) entry which is preliminary data.</text>
</comment>
<comment type="subunit">
    <text evidence="7 8">Homodimer.</text>
</comment>
<dbReference type="PROSITE" id="PS51440">
    <property type="entry name" value="TIM_2"/>
    <property type="match status" value="1"/>
</dbReference>
<comment type="pathway">
    <text evidence="7 8">Carbohydrate degradation; glycolysis; D-glyceraldehyde 3-phosphate from glycerone phosphate: step 1/1.</text>
</comment>
<dbReference type="GO" id="GO:0016853">
    <property type="term" value="F:isomerase activity"/>
    <property type="evidence" value="ECO:0007669"/>
    <property type="project" value="UniProtKB-KW"/>
</dbReference>
<dbReference type="Gene3D" id="3.20.20.70">
    <property type="entry name" value="Aldolase class I"/>
    <property type="match status" value="1"/>
</dbReference>
<feature type="binding site" evidence="7">
    <location>
        <position position="172"/>
    </location>
    <ligand>
        <name>substrate</name>
    </ligand>
</feature>
<comment type="subcellular location">
    <subcellularLocation>
        <location evidence="7 8">Cytoplasm</location>
    </subcellularLocation>
</comment>
<keyword evidence="4 7" id="KW-0963">Cytoplasm</keyword>
<dbReference type="InterPro" id="IPR000652">
    <property type="entry name" value="Triosephosphate_isomerase"/>
</dbReference>
<dbReference type="NCBIfam" id="TIGR00419">
    <property type="entry name" value="tim"/>
    <property type="match status" value="1"/>
</dbReference>
<name>A0ABQ0U3L6_9GAMM</name>
<dbReference type="Proteomes" id="UP000321121">
    <property type="component" value="Unassembled WGS sequence"/>
</dbReference>
<protein>
    <recommendedName>
        <fullName evidence="7 8">Triosephosphate isomerase</fullName>
        <shortName evidence="7">TIM</shortName>
        <shortName evidence="7">TPI</shortName>
        <ecNumber evidence="7 8">5.3.1.1</ecNumber>
    </recommendedName>
    <alternativeName>
        <fullName evidence="7">Triose-phosphate isomerase</fullName>
    </alternativeName>
</protein>
<proteinExistence type="inferred from homology"/>
<dbReference type="HAMAP" id="MF_00147_B">
    <property type="entry name" value="TIM_B"/>
    <property type="match status" value="1"/>
</dbReference>
<evidence type="ECO:0000256" key="7">
    <source>
        <dbReference type="HAMAP-Rule" id="MF_00147"/>
    </source>
</evidence>
<dbReference type="EMBL" id="BJUS01000016">
    <property type="protein sequence ID" value="GEK73118.1"/>
    <property type="molecule type" value="Genomic_DNA"/>
</dbReference>
<dbReference type="PANTHER" id="PTHR21139">
    <property type="entry name" value="TRIOSEPHOSPHATE ISOMERASE"/>
    <property type="match status" value="1"/>
</dbReference>
<feature type="active site" description="Electrophile" evidence="7">
    <location>
        <position position="94"/>
    </location>
</feature>
<dbReference type="InterPro" id="IPR022896">
    <property type="entry name" value="TrioseP_Isoase_bac/euk"/>
</dbReference>
<evidence type="ECO:0000256" key="4">
    <source>
        <dbReference type="ARBA" id="ARBA00022490"/>
    </source>
</evidence>
<comment type="similarity">
    <text evidence="2 7 8">Belongs to the triosephosphate isomerase family.</text>
</comment>
<dbReference type="PROSITE" id="PS00171">
    <property type="entry name" value="TIM_1"/>
    <property type="match status" value="1"/>
</dbReference>
<feature type="binding site" evidence="7">
    <location>
        <begin position="232"/>
        <end position="233"/>
    </location>
    <ligand>
        <name>substrate</name>
    </ligand>
</feature>
<gene>
    <name evidence="7 9" type="primary">tpiA</name>
    <name evidence="9" type="ORF">HHA04nite_16620</name>
</gene>
<feature type="binding site" evidence="7">
    <location>
        <position position="211"/>
    </location>
    <ligand>
        <name>substrate</name>
    </ligand>
</feature>
<comment type="function">
    <text evidence="7">Involved in the gluconeogenesis. Catalyzes stereospecifically the conversion of dihydroxyacetone phosphate (DHAP) to D-glyceraldehyde-3-phosphate (G3P).</text>
</comment>
<dbReference type="InterPro" id="IPR020861">
    <property type="entry name" value="Triosephosphate_isomerase_AS"/>
</dbReference>
<dbReference type="CDD" id="cd00311">
    <property type="entry name" value="TIM"/>
    <property type="match status" value="1"/>
</dbReference>
<dbReference type="EC" id="5.3.1.1" evidence="7 8"/>
<feature type="binding site" evidence="7">
    <location>
        <begin position="9"/>
        <end position="11"/>
    </location>
    <ligand>
        <name>substrate</name>
    </ligand>
</feature>
<evidence type="ECO:0000256" key="2">
    <source>
        <dbReference type="ARBA" id="ARBA00007422"/>
    </source>
</evidence>
<keyword evidence="3 7" id="KW-0312">Gluconeogenesis</keyword>
<dbReference type="PANTHER" id="PTHR21139:SF42">
    <property type="entry name" value="TRIOSEPHOSPHATE ISOMERASE"/>
    <property type="match status" value="1"/>
</dbReference>
<dbReference type="RefSeq" id="WP_046079363.1">
    <property type="nucleotide sequence ID" value="NZ_BJUS01000016.1"/>
</dbReference>
<keyword evidence="10" id="KW-1185">Reference proteome</keyword>